<dbReference type="InterPro" id="IPR036291">
    <property type="entry name" value="NAD(P)-bd_dom_sf"/>
</dbReference>
<dbReference type="EMBL" id="CP000656">
    <property type="protein sequence ID" value="ABP42862.1"/>
    <property type="molecule type" value="Genomic_DNA"/>
</dbReference>
<organism evidence="2">
    <name type="scientific">Mycolicibacterium gilvum (strain PYR-GCK)</name>
    <name type="common">Mycobacterium gilvum (strain PYR-GCK)</name>
    <dbReference type="NCBI Taxonomy" id="350054"/>
    <lineage>
        <taxon>Bacteria</taxon>
        <taxon>Bacillati</taxon>
        <taxon>Actinomycetota</taxon>
        <taxon>Actinomycetes</taxon>
        <taxon>Mycobacteriales</taxon>
        <taxon>Mycobacteriaceae</taxon>
        <taxon>Mycolicibacterium</taxon>
    </lineage>
</organism>
<dbReference type="Gene3D" id="3.40.50.720">
    <property type="entry name" value="NAD(P)-binding Rossmann-like Domain"/>
    <property type="match status" value="1"/>
</dbReference>
<dbReference type="SUPFAM" id="SSF51735">
    <property type="entry name" value="NAD(P)-binding Rossmann-fold domains"/>
    <property type="match status" value="1"/>
</dbReference>
<sequence>MTSDDVTVAGQRALVMGASGNVGACVTRHLAAGGADVRVLLRPTSSTRGIDGADIDRRLGDPFDPRPPPRRWLTATWSITASSTPGPS</sequence>
<name>A4T0Q4_MYCGI</name>
<dbReference type="STRING" id="350054.Mflv_0368"/>
<gene>
    <name evidence="2" type="ordered locus">Mflv_0368</name>
</gene>
<reference evidence="2" key="1">
    <citation type="submission" date="2007-04" db="EMBL/GenBank/DDBJ databases">
        <authorList>
            <consortium name="US DOE Joint Genome Institute"/>
            <person name="Copeland A."/>
            <person name="Lucas S."/>
            <person name="Lapidus A."/>
            <person name="Barry K."/>
            <person name="Detter J.C."/>
            <person name="Glavina del Rio T."/>
            <person name="Hammon N."/>
            <person name="Israni S."/>
            <person name="Dalin E."/>
            <person name="Tice H."/>
            <person name="Pitluck S."/>
            <person name="Chain P."/>
            <person name="Malfatti S."/>
            <person name="Shin M."/>
            <person name="Vergez L."/>
            <person name="Schmutz J."/>
            <person name="Larimer F."/>
            <person name="Land M."/>
            <person name="Hauser L."/>
            <person name="Kyrpides N."/>
            <person name="Mikhailova N."/>
            <person name="Miller C."/>
            <person name="Richardson P."/>
        </authorList>
    </citation>
    <scope>NUCLEOTIDE SEQUENCE</scope>
    <source>
        <strain evidence="2">PYR-GCK</strain>
    </source>
</reference>
<feature type="region of interest" description="Disordered" evidence="1">
    <location>
        <begin position="46"/>
        <end position="71"/>
    </location>
</feature>
<feature type="compositionally biased region" description="Basic and acidic residues" evidence="1">
    <location>
        <begin position="54"/>
        <end position="64"/>
    </location>
</feature>
<dbReference type="HOGENOM" id="CLU_2465713_0_0_11"/>
<protein>
    <submittedName>
        <fullName evidence="2">Uncharacterized protein</fullName>
    </submittedName>
</protein>
<dbReference type="KEGG" id="mgi:Mflv_0368"/>
<proteinExistence type="predicted"/>
<reference evidence="2" key="2">
    <citation type="journal article" date="2013" name="PLoS ONE">
        <title>A Gene Expression Study of the Activities of Aromatic Ring-Cleavage Dioxygenases in Mycobacterium gilvum PYR-GCK to Changes in Salinity and pH during Pyrene Degradation.</title>
        <authorList>
            <person name="Badejo A.C."/>
            <person name="Badejo A.O."/>
            <person name="Shin K.H."/>
            <person name="Chai Y.G."/>
        </authorList>
    </citation>
    <scope>NUCLEOTIDE SEQUENCE [LARGE SCALE GENOMIC DNA]</scope>
    <source>
        <strain evidence="2">PYR-GCK</strain>
    </source>
</reference>
<accession>A4T0Q4</accession>
<evidence type="ECO:0000313" key="2">
    <source>
        <dbReference type="EMBL" id="ABP42862.1"/>
    </source>
</evidence>
<dbReference type="AlphaFoldDB" id="A4T0Q4"/>
<evidence type="ECO:0000256" key="1">
    <source>
        <dbReference type="SAM" id="MobiDB-lite"/>
    </source>
</evidence>